<dbReference type="EMBL" id="JAVHJL010000009">
    <property type="protein sequence ID" value="KAK6497821.1"/>
    <property type="molecule type" value="Genomic_DNA"/>
</dbReference>
<reference evidence="2 3" key="1">
    <citation type="submission" date="2023-08" db="EMBL/GenBank/DDBJ databases">
        <authorList>
            <person name="Palmer J.M."/>
        </authorList>
    </citation>
    <scope>NUCLEOTIDE SEQUENCE [LARGE SCALE GENOMIC DNA]</scope>
    <source>
        <strain evidence="2 3">TWF481</strain>
    </source>
</reference>
<dbReference type="InterPro" id="IPR012951">
    <property type="entry name" value="BBE"/>
</dbReference>
<protein>
    <recommendedName>
        <fullName evidence="1">Berberine/berberine-like domain-containing protein</fullName>
    </recommendedName>
</protein>
<evidence type="ECO:0000259" key="1">
    <source>
        <dbReference type="Pfam" id="PF08031"/>
    </source>
</evidence>
<dbReference type="Proteomes" id="UP001370758">
    <property type="component" value="Unassembled WGS sequence"/>
</dbReference>
<name>A0AAV9VWD3_9PEZI</name>
<proteinExistence type="predicted"/>
<evidence type="ECO:0000313" key="2">
    <source>
        <dbReference type="EMBL" id="KAK6497821.1"/>
    </source>
</evidence>
<keyword evidence="3" id="KW-1185">Reference proteome</keyword>
<dbReference type="Gene3D" id="3.30.465.10">
    <property type="match status" value="1"/>
</dbReference>
<sequence length="99" mass="11223">MGLTEPVIILWVQPHWTSPNDDDAMMEFATAVIALFEQLAKDAKKFSRFEYLNYAGPEQDLMKGYGTQSIRRLQAVKRKYDSKNVFGKLLPGGPKIPGF</sequence>
<organism evidence="2 3">
    <name type="scientific">Arthrobotrys musiformis</name>
    <dbReference type="NCBI Taxonomy" id="47236"/>
    <lineage>
        <taxon>Eukaryota</taxon>
        <taxon>Fungi</taxon>
        <taxon>Dikarya</taxon>
        <taxon>Ascomycota</taxon>
        <taxon>Pezizomycotina</taxon>
        <taxon>Orbiliomycetes</taxon>
        <taxon>Orbiliales</taxon>
        <taxon>Orbiliaceae</taxon>
        <taxon>Arthrobotrys</taxon>
    </lineage>
</organism>
<gene>
    <name evidence="2" type="ORF">TWF481_012223</name>
</gene>
<dbReference type="InterPro" id="IPR016169">
    <property type="entry name" value="FAD-bd_PCMH_sub2"/>
</dbReference>
<feature type="domain" description="Berberine/berberine-like" evidence="1">
    <location>
        <begin position="51"/>
        <end position="86"/>
    </location>
</feature>
<evidence type="ECO:0000313" key="3">
    <source>
        <dbReference type="Proteomes" id="UP001370758"/>
    </source>
</evidence>
<comment type="caution">
    <text evidence="2">The sequence shown here is derived from an EMBL/GenBank/DDBJ whole genome shotgun (WGS) entry which is preliminary data.</text>
</comment>
<dbReference type="GO" id="GO:0016491">
    <property type="term" value="F:oxidoreductase activity"/>
    <property type="evidence" value="ECO:0007669"/>
    <property type="project" value="InterPro"/>
</dbReference>
<dbReference type="GO" id="GO:0050660">
    <property type="term" value="F:flavin adenine dinucleotide binding"/>
    <property type="evidence" value="ECO:0007669"/>
    <property type="project" value="InterPro"/>
</dbReference>
<dbReference type="Pfam" id="PF08031">
    <property type="entry name" value="BBE"/>
    <property type="match status" value="1"/>
</dbReference>
<dbReference type="AlphaFoldDB" id="A0AAV9VWD3"/>
<accession>A0AAV9VWD3</accession>
<dbReference type="Gene3D" id="3.40.462.20">
    <property type="match status" value="1"/>
</dbReference>